<dbReference type="Gene3D" id="1.10.10.10">
    <property type="entry name" value="Winged helix-like DNA-binding domain superfamily/Winged helix DNA-binding domain"/>
    <property type="match status" value="1"/>
</dbReference>
<dbReference type="GO" id="GO:0003723">
    <property type="term" value="F:RNA binding"/>
    <property type="evidence" value="ECO:0007669"/>
    <property type="project" value="InterPro"/>
</dbReference>
<evidence type="ECO:0000259" key="1">
    <source>
        <dbReference type="PROSITE" id="PS50906"/>
    </source>
</evidence>
<name>A0AAJ2R4M0_DELAC</name>
<dbReference type="Pfam" id="PF03861">
    <property type="entry name" value="ANTAR"/>
    <property type="match status" value="1"/>
</dbReference>
<dbReference type="InterPro" id="IPR010910">
    <property type="entry name" value="Nitrate/nitrite_sensing_bac"/>
</dbReference>
<dbReference type="RefSeq" id="WP_319075115.1">
    <property type="nucleotide sequence ID" value="NZ_JAWWMZ010000008.1"/>
</dbReference>
<dbReference type="PROSITE" id="PS50921">
    <property type="entry name" value="ANTAR"/>
    <property type="match status" value="1"/>
</dbReference>
<reference evidence="3" key="1">
    <citation type="submission" date="2023-11" db="EMBL/GenBank/DDBJ databases">
        <title>Identification and selenium tolerance of Delftia acidovorans R3-25.</title>
        <authorList>
            <person name="Zhang S."/>
            <person name="Liu Y."/>
            <person name="Guo Y."/>
        </authorList>
    </citation>
    <scope>NUCLEOTIDE SEQUENCE</scope>
    <source>
        <strain evidence="3">R3-25</strain>
    </source>
</reference>
<dbReference type="Proteomes" id="UP001287445">
    <property type="component" value="Unassembled WGS sequence"/>
</dbReference>
<dbReference type="InterPro" id="IPR013587">
    <property type="entry name" value="Nitrate/nitrite_sensing"/>
</dbReference>
<proteinExistence type="predicted"/>
<comment type="caution">
    <text evidence="3">The sequence shown here is derived from an EMBL/GenBank/DDBJ whole genome shotgun (WGS) entry which is preliminary data.</text>
</comment>
<dbReference type="AlphaFoldDB" id="A0AAJ2R4M0"/>
<dbReference type="Pfam" id="PF08376">
    <property type="entry name" value="NIT"/>
    <property type="match status" value="1"/>
</dbReference>
<dbReference type="SMART" id="SM01012">
    <property type="entry name" value="ANTAR"/>
    <property type="match status" value="1"/>
</dbReference>
<accession>A0AAJ2R4M0</accession>
<dbReference type="PROSITE" id="PS50906">
    <property type="entry name" value="NIT"/>
    <property type="match status" value="1"/>
</dbReference>
<dbReference type="EMBL" id="JAWWMZ010000008">
    <property type="protein sequence ID" value="MDX4955736.1"/>
    <property type="molecule type" value="Genomic_DNA"/>
</dbReference>
<gene>
    <name evidence="3" type="ORF">SGN30_20160</name>
</gene>
<dbReference type="InterPro" id="IPR005561">
    <property type="entry name" value="ANTAR"/>
</dbReference>
<dbReference type="InterPro" id="IPR036388">
    <property type="entry name" value="WH-like_DNA-bd_sf"/>
</dbReference>
<feature type="domain" description="NIT" evidence="1">
    <location>
        <begin position="30"/>
        <end position="292"/>
    </location>
</feature>
<dbReference type="SUPFAM" id="SSF52172">
    <property type="entry name" value="CheY-like"/>
    <property type="match status" value="1"/>
</dbReference>
<evidence type="ECO:0000313" key="3">
    <source>
        <dbReference type="EMBL" id="MDX4955736.1"/>
    </source>
</evidence>
<organism evidence="3 4">
    <name type="scientific">Delftia acidovorans</name>
    <name type="common">Pseudomonas acidovorans</name>
    <name type="synonym">Comamonas acidovorans</name>
    <dbReference type="NCBI Taxonomy" id="80866"/>
    <lineage>
        <taxon>Bacteria</taxon>
        <taxon>Pseudomonadati</taxon>
        <taxon>Pseudomonadota</taxon>
        <taxon>Betaproteobacteria</taxon>
        <taxon>Burkholderiales</taxon>
        <taxon>Comamonadaceae</taxon>
        <taxon>Delftia</taxon>
    </lineage>
</organism>
<sequence length="423" mass="45583">MKTALNFLVAARQCEIGELEQLQRTSALVDLLSRLIHALQKERGLSNVFLASAGARGGPARLAQMAECDRMAAAARDGFELVDMQPGGGGLTGHPGHGARLFSRIAHVLQCLDALPALRERVAGRTLSPEAATALYIDLVAGLLAVVFEAADSAPEPGISRLLVALFNFMQGKEFAGQERATGVAAFGAGVSDAPRQQHWLHLIASQERCFQVFAEFAPPHSLALWQESSAADATLAVIERLRRVGCTATAGAPLSVEMAEPWFDSCSQRMDALQTVEARLTAELQQQCQHRIADARAALQTLLQAPQALATTPVSATLAPGELQPPAARLGPQLDRSVMDLVQDQSQRLQAMQAELETVRATLTERKLLERAKGLLMARRQLSEGEAHKLLRQTAMNQNRRLADVAQAVLSMADLLPPALER</sequence>
<evidence type="ECO:0000313" key="4">
    <source>
        <dbReference type="Proteomes" id="UP001287445"/>
    </source>
</evidence>
<protein>
    <submittedName>
        <fullName evidence="3">Nitrate- and nitrite sensing domain-containing protein</fullName>
    </submittedName>
</protein>
<feature type="domain" description="ANTAR" evidence="2">
    <location>
        <begin position="350"/>
        <end position="411"/>
    </location>
</feature>
<evidence type="ECO:0000259" key="2">
    <source>
        <dbReference type="PROSITE" id="PS50921"/>
    </source>
</evidence>
<dbReference type="InterPro" id="IPR011006">
    <property type="entry name" value="CheY-like_superfamily"/>
</dbReference>